<feature type="compositionally biased region" description="Polar residues" evidence="1">
    <location>
        <begin position="335"/>
        <end position="346"/>
    </location>
</feature>
<feature type="region of interest" description="Disordered" evidence="1">
    <location>
        <begin position="1"/>
        <end position="42"/>
    </location>
</feature>
<dbReference type="SUPFAM" id="SSF46565">
    <property type="entry name" value="Chaperone J-domain"/>
    <property type="match status" value="1"/>
</dbReference>
<feature type="compositionally biased region" description="Low complexity" evidence="1">
    <location>
        <begin position="553"/>
        <end position="573"/>
    </location>
</feature>
<feature type="region of interest" description="Disordered" evidence="1">
    <location>
        <begin position="329"/>
        <end position="374"/>
    </location>
</feature>
<dbReference type="InterPro" id="IPR036869">
    <property type="entry name" value="J_dom_sf"/>
</dbReference>
<feature type="region of interest" description="Disordered" evidence="1">
    <location>
        <begin position="72"/>
        <end position="95"/>
    </location>
</feature>
<evidence type="ECO:0000259" key="2">
    <source>
        <dbReference type="Pfam" id="PF09145"/>
    </source>
</evidence>
<comment type="caution">
    <text evidence="3">The sequence shown here is derived from an EMBL/GenBank/DDBJ whole genome shotgun (WGS) entry which is preliminary data.</text>
</comment>
<keyword evidence="4" id="KW-1185">Reference proteome</keyword>
<dbReference type="Proteomes" id="UP001377567">
    <property type="component" value="Unassembled WGS sequence"/>
</dbReference>
<gene>
    <name evidence="3" type="ORF">DAKH74_054440</name>
</gene>
<feature type="compositionally biased region" description="Low complexity" evidence="1">
    <location>
        <begin position="79"/>
        <end position="89"/>
    </location>
</feature>
<accession>A0AAV5S6X4</accession>
<evidence type="ECO:0000256" key="1">
    <source>
        <dbReference type="SAM" id="MobiDB-lite"/>
    </source>
</evidence>
<evidence type="ECO:0000313" key="4">
    <source>
        <dbReference type="Proteomes" id="UP001377567"/>
    </source>
</evidence>
<dbReference type="Gene3D" id="1.10.287.110">
    <property type="entry name" value="DnaJ domain"/>
    <property type="match status" value="1"/>
</dbReference>
<proteinExistence type="predicted"/>
<organism evidence="3 4">
    <name type="scientific">Maudiozyma humilis</name>
    <name type="common">Sour dough yeast</name>
    <name type="synonym">Kazachstania humilis</name>
    <dbReference type="NCBI Taxonomy" id="51915"/>
    <lineage>
        <taxon>Eukaryota</taxon>
        <taxon>Fungi</taxon>
        <taxon>Dikarya</taxon>
        <taxon>Ascomycota</taxon>
        <taxon>Saccharomycotina</taxon>
        <taxon>Saccharomycetes</taxon>
        <taxon>Saccharomycetales</taxon>
        <taxon>Saccharomycetaceae</taxon>
        <taxon>Maudiozyma</taxon>
    </lineage>
</organism>
<sequence length="703" mass="79023">MSDPFASLLTSLKEDKKTKTGTTASPALNTPSVLTPAKKDAPQAAQINLRPLFPTKTISQNDAIHDDLDDLFGIPVATPQPSNTTPQTQHENKRESNDDFMSVFDNFDSNVQSAQQSINQPSASPDPDSAAATEQTNTEEDVVDEVKDMEVARLMSLGMTIEKANQYYDKGVLYDDIIRKRREKQMREKQQESERAGTTFFNENNTNKKNISSSLFSVATDFLNRGKDLVDHLTAYPDEETNRLYKYGERENSPDHNKDERERFAPSINREALLDDDSNPFDINNYEQQLEHQFSNTSLVTSSSHENSAEHVVVAASTVVEEGDLLGGFDEGELQSKQSTIQASSKSPEKTSEPQPREASQPQVSSQHQSESASVLLDFDDQGTSNSGSATPFQSTLSTIPISNIELSGYKEFNIKAKELFTNGNYSAAHEEYEKSFNTLPAKHPLRILALSNMMIAELKIGEYSRCIENSKLALSMYPEDKVQWQSTIQSSDPHRTYKDIWPKIVARQAEAYEHQENFEMSLKSIELLLHNGYHDAKIMSAKRRCQKVLNPTEATPKPAKPATTIPKTSPAKVSPEPEKTYEAVEKIKEANKREEQIEKEKLVLYDIVFEKIANWKDNKDDDIRFLLSRLPSVVTWSDVKPVTTAELVIPKKVKIAYLRAIAKLHPDKLPADLSLENRMIAEDVFSVLSAAWEKFKTENGMN</sequence>
<feature type="region of interest" description="Disordered" evidence="1">
    <location>
        <begin position="553"/>
        <end position="579"/>
    </location>
</feature>
<feature type="compositionally biased region" description="Polar residues" evidence="1">
    <location>
        <begin position="20"/>
        <end position="33"/>
    </location>
</feature>
<reference evidence="3 4" key="1">
    <citation type="journal article" date="2023" name="Elife">
        <title>Identification of key yeast species and microbe-microbe interactions impacting larval growth of Drosophila in the wild.</title>
        <authorList>
            <person name="Mure A."/>
            <person name="Sugiura Y."/>
            <person name="Maeda R."/>
            <person name="Honda K."/>
            <person name="Sakurai N."/>
            <person name="Takahashi Y."/>
            <person name="Watada M."/>
            <person name="Katoh T."/>
            <person name="Gotoh A."/>
            <person name="Gotoh Y."/>
            <person name="Taniguchi I."/>
            <person name="Nakamura K."/>
            <person name="Hayashi T."/>
            <person name="Katayama T."/>
            <person name="Uemura T."/>
            <person name="Hattori Y."/>
        </authorList>
    </citation>
    <scope>NUCLEOTIDE SEQUENCE [LARGE SCALE GENOMIC DNA]</scope>
    <source>
        <strain evidence="3 4">KH-74</strain>
    </source>
</reference>
<dbReference type="Pfam" id="PF09145">
    <property type="entry name" value="Ubiq-assoc"/>
    <property type="match status" value="1"/>
</dbReference>
<dbReference type="CDD" id="cd14329">
    <property type="entry name" value="UBA_SWA2p_like"/>
    <property type="match status" value="1"/>
</dbReference>
<dbReference type="InterPro" id="IPR011990">
    <property type="entry name" value="TPR-like_helical_dom_sf"/>
</dbReference>
<feature type="domain" description="SWA2-like ubiquitin-associated" evidence="2">
    <location>
        <begin position="142"/>
        <end position="185"/>
    </location>
</feature>
<dbReference type="AlphaFoldDB" id="A0AAV5S6X4"/>
<dbReference type="EMBL" id="BTGD01000025">
    <property type="protein sequence ID" value="GMM58827.1"/>
    <property type="molecule type" value="Genomic_DNA"/>
</dbReference>
<feature type="compositionally biased region" description="Basic and acidic residues" evidence="1">
    <location>
        <begin position="347"/>
        <end position="356"/>
    </location>
</feature>
<dbReference type="SUPFAM" id="SSF46934">
    <property type="entry name" value="UBA-like"/>
    <property type="match status" value="1"/>
</dbReference>
<dbReference type="Gene3D" id="1.10.8.10">
    <property type="entry name" value="DNA helicase RuvA subunit, C-terminal domain"/>
    <property type="match status" value="1"/>
</dbReference>
<dbReference type="InterPro" id="IPR015228">
    <property type="entry name" value="SWA2_UBA"/>
</dbReference>
<name>A0AAV5S6X4_MAUHU</name>
<protein>
    <submittedName>
        <fullName evidence="3">Swa2 protein</fullName>
    </submittedName>
</protein>
<feature type="region of interest" description="Disordered" evidence="1">
    <location>
        <begin position="112"/>
        <end position="143"/>
    </location>
</feature>
<dbReference type="SUPFAM" id="SSF48452">
    <property type="entry name" value="TPR-like"/>
    <property type="match status" value="1"/>
</dbReference>
<feature type="compositionally biased region" description="Low complexity" evidence="1">
    <location>
        <begin position="121"/>
        <end position="132"/>
    </location>
</feature>
<dbReference type="InterPro" id="IPR009060">
    <property type="entry name" value="UBA-like_sf"/>
</dbReference>
<dbReference type="Gene3D" id="1.25.40.10">
    <property type="entry name" value="Tetratricopeptide repeat domain"/>
    <property type="match status" value="1"/>
</dbReference>
<evidence type="ECO:0000313" key="3">
    <source>
        <dbReference type="EMBL" id="GMM58827.1"/>
    </source>
</evidence>
<feature type="compositionally biased region" description="Polar residues" evidence="1">
    <location>
        <begin position="358"/>
        <end position="373"/>
    </location>
</feature>